<dbReference type="Gene3D" id="3.80.30.20">
    <property type="entry name" value="tm_1862 like domain"/>
    <property type="match status" value="1"/>
</dbReference>
<dbReference type="SFLD" id="SFLDG01082">
    <property type="entry name" value="B12-binding_domain_containing"/>
    <property type="match status" value="1"/>
</dbReference>
<protein>
    <submittedName>
        <fullName evidence="7">Radical SAM protein</fullName>
    </submittedName>
</protein>
<dbReference type="GO" id="GO:0051536">
    <property type="term" value="F:iron-sulfur cluster binding"/>
    <property type="evidence" value="ECO:0007669"/>
    <property type="project" value="UniProtKB-KW"/>
</dbReference>
<dbReference type="InterPro" id="IPR007197">
    <property type="entry name" value="rSAM"/>
</dbReference>
<comment type="cofactor">
    <cofactor evidence="1">
        <name>[4Fe-4S] cluster</name>
        <dbReference type="ChEBI" id="CHEBI:49883"/>
    </cofactor>
</comment>
<evidence type="ECO:0000256" key="1">
    <source>
        <dbReference type="ARBA" id="ARBA00001966"/>
    </source>
</evidence>
<keyword evidence="3" id="KW-0479">Metal-binding</keyword>
<dbReference type="SUPFAM" id="SSF102114">
    <property type="entry name" value="Radical SAM enzymes"/>
    <property type="match status" value="1"/>
</dbReference>
<dbReference type="SFLD" id="SFLDG01095">
    <property type="entry name" value="Uncharacterised_Radical_SAM_Su"/>
    <property type="match status" value="1"/>
</dbReference>
<dbReference type="PROSITE" id="PS51918">
    <property type="entry name" value="RADICAL_SAM"/>
    <property type="match status" value="1"/>
</dbReference>
<dbReference type="InterPro" id="IPR058240">
    <property type="entry name" value="rSAM_sf"/>
</dbReference>
<dbReference type="InterPro" id="IPR051198">
    <property type="entry name" value="BchE-like"/>
</dbReference>
<dbReference type="InterPro" id="IPR006638">
    <property type="entry name" value="Elp3/MiaA/NifB-like_rSAM"/>
</dbReference>
<evidence type="ECO:0000256" key="3">
    <source>
        <dbReference type="ARBA" id="ARBA00022723"/>
    </source>
</evidence>
<evidence type="ECO:0000313" key="7">
    <source>
        <dbReference type="EMBL" id="MBC8360477.1"/>
    </source>
</evidence>
<reference evidence="7 8" key="1">
    <citation type="submission" date="2020-08" db="EMBL/GenBank/DDBJ databases">
        <title>Bridging the membrane lipid divide: bacteria of the FCB group superphylum have the potential to synthesize archaeal ether lipids.</title>
        <authorList>
            <person name="Villanueva L."/>
            <person name="Von Meijenfeldt F.A.B."/>
            <person name="Westbye A.B."/>
            <person name="Yadav S."/>
            <person name="Hopmans E.C."/>
            <person name="Dutilh B.E."/>
            <person name="Sinninghe Damste J.S."/>
        </authorList>
    </citation>
    <scope>NUCLEOTIDE SEQUENCE [LARGE SCALE GENOMIC DNA]</scope>
    <source>
        <strain evidence="7">NIOZ-UU30</strain>
    </source>
</reference>
<dbReference type="SFLD" id="SFLDS00029">
    <property type="entry name" value="Radical_SAM"/>
    <property type="match status" value="1"/>
</dbReference>
<evidence type="ECO:0000256" key="5">
    <source>
        <dbReference type="ARBA" id="ARBA00023014"/>
    </source>
</evidence>
<evidence type="ECO:0000256" key="4">
    <source>
        <dbReference type="ARBA" id="ARBA00023004"/>
    </source>
</evidence>
<dbReference type="PANTHER" id="PTHR43409:SF4">
    <property type="entry name" value="RADICAL SAM SUPERFAMILY PROTEIN"/>
    <property type="match status" value="1"/>
</dbReference>
<dbReference type="SMART" id="SM00729">
    <property type="entry name" value="Elp3"/>
    <property type="match status" value="1"/>
</dbReference>
<dbReference type="EMBL" id="JACNJH010000092">
    <property type="protein sequence ID" value="MBC8360477.1"/>
    <property type="molecule type" value="Genomic_DNA"/>
</dbReference>
<dbReference type="Proteomes" id="UP000603434">
    <property type="component" value="Unassembled WGS sequence"/>
</dbReference>
<dbReference type="GO" id="GO:0046872">
    <property type="term" value="F:metal ion binding"/>
    <property type="evidence" value="ECO:0007669"/>
    <property type="project" value="UniProtKB-KW"/>
</dbReference>
<dbReference type="GO" id="GO:0003824">
    <property type="term" value="F:catalytic activity"/>
    <property type="evidence" value="ECO:0007669"/>
    <property type="project" value="InterPro"/>
</dbReference>
<feature type="domain" description="Radical SAM core" evidence="6">
    <location>
        <begin position="22"/>
        <end position="294"/>
    </location>
</feature>
<comment type="caution">
    <text evidence="7">The sequence shown here is derived from an EMBL/GenBank/DDBJ whole genome shotgun (WGS) entry which is preliminary data.</text>
</comment>
<accession>A0A8J6NR53</accession>
<gene>
    <name evidence="7" type="ORF">H8E23_03660</name>
</gene>
<proteinExistence type="predicted"/>
<keyword evidence="5" id="KW-0411">Iron-sulfur</keyword>
<evidence type="ECO:0000259" key="6">
    <source>
        <dbReference type="PROSITE" id="PS51918"/>
    </source>
</evidence>
<evidence type="ECO:0000256" key="2">
    <source>
        <dbReference type="ARBA" id="ARBA00022691"/>
    </source>
</evidence>
<dbReference type="Pfam" id="PF04055">
    <property type="entry name" value="Radical_SAM"/>
    <property type="match status" value="1"/>
</dbReference>
<dbReference type="InterPro" id="IPR023404">
    <property type="entry name" value="rSAM_horseshoe"/>
</dbReference>
<name>A0A8J6NR53_9BACT</name>
<keyword evidence="4" id="KW-0408">Iron</keyword>
<dbReference type="AlphaFoldDB" id="A0A8J6NR53"/>
<keyword evidence="2" id="KW-0949">S-adenosyl-L-methionine</keyword>
<sequence length="388" mass="44287">MNQKYKTDETYHGFEQGPIRPPSEAYSLLIRVTRNCPWNRCTFCPVYKGTRFSIRPVEHVKRDIDAVHKYVTIIRQMSDQSGHVRPVEIRNAAGRIESWESQAFQAALNWFSGGMRSVFIQDANSLIIKPSDLEEILVHLGNRFPWVERITSYARSHTIARIKTDDLKALRKAGLNRIHIGLESGSDLVLKMARKGVTKATHIKAGLKVKTAGIQLSEYVMPGLGGREYSDIHATETADALNRINPDFIRLRTLAIPNGIELFDDWQTGRFEKCTDVMMAREILLMIEHLDGITSVLKSDHILNLFENLEGAFPGDKTRMMAIIRAFLAMEPQWRCVYQVGRRLGLFAKLSDMESPRRLAKAEKFCRQLGITPDNVDDVIDELMKRFI</sequence>
<evidence type="ECO:0000313" key="8">
    <source>
        <dbReference type="Proteomes" id="UP000603434"/>
    </source>
</evidence>
<dbReference type="PANTHER" id="PTHR43409">
    <property type="entry name" value="ANAEROBIC MAGNESIUM-PROTOPORPHYRIN IX MONOMETHYL ESTER CYCLASE-RELATED"/>
    <property type="match status" value="1"/>
</dbReference>
<organism evidence="7 8">
    <name type="scientific">Candidatus Desulfatibia profunda</name>
    <dbReference type="NCBI Taxonomy" id="2841695"/>
    <lineage>
        <taxon>Bacteria</taxon>
        <taxon>Pseudomonadati</taxon>
        <taxon>Thermodesulfobacteriota</taxon>
        <taxon>Desulfobacteria</taxon>
        <taxon>Desulfobacterales</taxon>
        <taxon>Desulfobacterales incertae sedis</taxon>
        <taxon>Candidatus Desulfatibia</taxon>
    </lineage>
</organism>